<name>A0ABT1GZP9_9NOCA</name>
<dbReference type="PANTHER" id="PTHR43685:SF11">
    <property type="entry name" value="GLYCOSYLTRANSFERASE TAGX-RELATED"/>
    <property type="match status" value="1"/>
</dbReference>
<proteinExistence type="predicted"/>
<reference evidence="2 3" key="1">
    <citation type="submission" date="2022-06" db="EMBL/GenBank/DDBJ databases">
        <title>Genomic Encyclopedia of Archaeal and Bacterial Type Strains, Phase II (KMG-II): from individual species to whole genera.</title>
        <authorList>
            <person name="Goeker M."/>
        </authorList>
    </citation>
    <scope>NUCLEOTIDE SEQUENCE [LARGE SCALE GENOMIC DNA]</scope>
    <source>
        <strain evidence="2 3">DSM 45037</strain>
    </source>
</reference>
<accession>A0ABT1GZP9</accession>
<evidence type="ECO:0000313" key="2">
    <source>
        <dbReference type="EMBL" id="MCP2159738.1"/>
    </source>
</evidence>
<dbReference type="CDD" id="cd04184">
    <property type="entry name" value="GT2_RfbC_Mx_like"/>
    <property type="match status" value="1"/>
</dbReference>
<dbReference type="SUPFAM" id="SSF53448">
    <property type="entry name" value="Nucleotide-diphospho-sugar transferases"/>
    <property type="match status" value="2"/>
</dbReference>
<keyword evidence="2" id="KW-0808">Transferase</keyword>
<feature type="domain" description="Glycosyltransferase 2-like" evidence="1">
    <location>
        <begin position="500"/>
        <end position="617"/>
    </location>
</feature>
<dbReference type="InterPro" id="IPR029044">
    <property type="entry name" value="Nucleotide-diphossugar_trans"/>
</dbReference>
<evidence type="ECO:0000259" key="1">
    <source>
        <dbReference type="Pfam" id="PF00535"/>
    </source>
</evidence>
<keyword evidence="3" id="KW-1185">Reference proteome</keyword>
<gene>
    <name evidence="2" type="ORF">LX12_000917</name>
</gene>
<evidence type="ECO:0000313" key="3">
    <source>
        <dbReference type="Proteomes" id="UP001205740"/>
    </source>
</evidence>
<dbReference type="InterPro" id="IPR001173">
    <property type="entry name" value="Glyco_trans_2-like"/>
</dbReference>
<dbReference type="EMBL" id="JAMTCG010000002">
    <property type="protein sequence ID" value="MCP2159738.1"/>
    <property type="molecule type" value="Genomic_DNA"/>
</dbReference>
<dbReference type="Proteomes" id="UP001205740">
    <property type="component" value="Unassembled WGS sequence"/>
</dbReference>
<feature type="domain" description="Glycosyltransferase 2-like" evidence="1">
    <location>
        <begin position="69"/>
        <end position="225"/>
    </location>
</feature>
<protein>
    <submittedName>
        <fullName evidence="2">Glycosyl transferase family 2</fullName>
    </submittedName>
</protein>
<sequence length="797" mass="87839">MVRRLLKDTVLGSISDLDPLTAVRDRYPQFRPYPYDAAYETWMREVEPTTFLAPIGPVANPFGDGPMFSIVVPTFDTPQRYLNPLVDSVLAQTFHDLELVLADASTDPDAAQRVATAADRDPRIRYVRLDDNGGISRNTNVGITAATGSFVAFVDHDDTLAPQALNEVAHHLLAHPDTEIVYTDEDKITDDGRWRHSPHRKPRWSPHHYLCCNYTSHLSIVRRDLLAAVGGLDPECDGAQDYELILRLHSSPGERVVAHIPKVLYHWRTAAGSTAAVFEDKPYVREAGRRALERALDERGMVGQVRPIEGMPGWYDVTPGLRTATTALLVVVGDRADERATALLRATDTSPFRTVTPVGVGADDEIDAHVSGLDPYDVVAVVRRDVVPDDPSWLQVLAGAAQMEDVRAVAPKIVGASGRVEDMGVVEDAEGRRHRLFEGARTDAYADHGSAAWIRDVDALSGAVTVSTVGRRSETATGYDVVWSPVTVTARDREDRPRLSVCVPLYRNASTVERCLRSILDQDLDDAEVVVVDDASDDEGASRAQAMLRPGDRVVVNPVRLGAAGNHNRCLDLARGEFVQFVHGDDELLPGALTDLVSAFDDDTGMVFARRRVVDASGEAVDGADVHTGFRALSAENAGDDLVEDMVFRGVMRNWFGEPSNVMIRLSDARDVGGFRPELAQTFDLDLWLRLSVGRRVAFVDREVCVRHDDGNTLSAHNERSGRGWLDHTRLMWGLAVDPRVTTRARRHAAAWLLLAQPPTVGRAVRGTSRWSRLLDVVALPFTEIERTKRITRTGGR</sequence>
<dbReference type="Gene3D" id="3.90.550.10">
    <property type="entry name" value="Spore Coat Polysaccharide Biosynthesis Protein SpsA, Chain A"/>
    <property type="match status" value="2"/>
</dbReference>
<dbReference type="Pfam" id="PF00535">
    <property type="entry name" value="Glycos_transf_2"/>
    <property type="match status" value="2"/>
</dbReference>
<dbReference type="InterPro" id="IPR050834">
    <property type="entry name" value="Glycosyltransf_2"/>
</dbReference>
<dbReference type="PANTHER" id="PTHR43685">
    <property type="entry name" value="GLYCOSYLTRANSFERASE"/>
    <property type="match status" value="1"/>
</dbReference>
<comment type="caution">
    <text evidence="2">The sequence shown here is derived from an EMBL/GenBank/DDBJ whole genome shotgun (WGS) entry which is preliminary data.</text>
</comment>
<organism evidence="2 3">
    <name type="scientific">Williamsia serinedens</name>
    <dbReference type="NCBI Taxonomy" id="391736"/>
    <lineage>
        <taxon>Bacteria</taxon>
        <taxon>Bacillati</taxon>
        <taxon>Actinomycetota</taxon>
        <taxon>Actinomycetes</taxon>
        <taxon>Mycobacteriales</taxon>
        <taxon>Nocardiaceae</taxon>
        <taxon>Williamsia</taxon>
    </lineage>
</organism>
<dbReference type="GO" id="GO:0016740">
    <property type="term" value="F:transferase activity"/>
    <property type="evidence" value="ECO:0007669"/>
    <property type="project" value="UniProtKB-KW"/>
</dbReference>